<protein>
    <submittedName>
        <fullName evidence="1">Uncharacterized protein</fullName>
    </submittedName>
</protein>
<sequence>MACGEFLPAGLPRILYSHQTFDKLYCVLKIGTCYLPHIRLLVLKGTSCYPRLCPRFCLYSKHPVGTVYLGDV</sequence>
<reference evidence="1" key="2">
    <citation type="submission" date="2013-05" db="EMBL/GenBank/DDBJ databases">
        <authorList>
            <person name="Carter J.-M."/>
            <person name="Baker S.C."/>
            <person name="Pink R."/>
            <person name="Carter D.R.F."/>
            <person name="Collins A."/>
            <person name="Tomlin J."/>
            <person name="Gibbs M."/>
            <person name="Breuker C.J."/>
        </authorList>
    </citation>
    <scope>NUCLEOTIDE SEQUENCE</scope>
    <source>
        <tissue evidence="1">Ovary</tissue>
    </source>
</reference>
<name>S4PWP2_9NEOP</name>
<dbReference type="AlphaFoldDB" id="S4PWP2"/>
<organism evidence="1">
    <name type="scientific">Pararge aegeria</name>
    <name type="common">speckled wood butterfly</name>
    <dbReference type="NCBI Taxonomy" id="116150"/>
    <lineage>
        <taxon>Eukaryota</taxon>
        <taxon>Metazoa</taxon>
        <taxon>Ecdysozoa</taxon>
        <taxon>Arthropoda</taxon>
        <taxon>Hexapoda</taxon>
        <taxon>Insecta</taxon>
        <taxon>Pterygota</taxon>
        <taxon>Neoptera</taxon>
        <taxon>Endopterygota</taxon>
        <taxon>Lepidoptera</taxon>
        <taxon>Glossata</taxon>
        <taxon>Ditrysia</taxon>
        <taxon>Papilionoidea</taxon>
        <taxon>Nymphalidae</taxon>
        <taxon>Satyrinae</taxon>
        <taxon>Satyrini</taxon>
        <taxon>Parargina</taxon>
        <taxon>Pararge</taxon>
    </lineage>
</organism>
<evidence type="ECO:0000313" key="1">
    <source>
        <dbReference type="EMBL" id="JAA86117.1"/>
    </source>
</evidence>
<dbReference type="EMBL" id="GAIX01006443">
    <property type="protein sequence ID" value="JAA86117.1"/>
    <property type="molecule type" value="Transcribed_RNA"/>
</dbReference>
<proteinExistence type="predicted"/>
<accession>S4PWP2</accession>
<reference evidence="1" key="1">
    <citation type="journal article" date="2013" name="BMC Genomics">
        <title>Unscrambling butterfly oogenesis.</title>
        <authorList>
            <person name="Carter J.M."/>
            <person name="Baker S.C."/>
            <person name="Pink R."/>
            <person name="Carter D.R."/>
            <person name="Collins A."/>
            <person name="Tomlin J."/>
            <person name="Gibbs M."/>
            <person name="Breuker C.J."/>
        </authorList>
    </citation>
    <scope>NUCLEOTIDE SEQUENCE</scope>
    <source>
        <tissue evidence="1">Ovary</tissue>
    </source>
</reference>